<dbReference type="InterPro" id="IPR036852">
    <property type="entry name" value="Peptidase_S8/S53_dom_sf"/>
</dbReference>
<evidence type="ECO:0000256" key="10">
    <source>
        <dbReference type="RuleBase" id="RU003355"/>
    </source>
</evidence>
<name>A0A0U1NRY4_9BACI</name>
<dbReference type="InterPro" id="IPR000209">
    <property type="entry name" value="Peptidase_S8/S53_dom"/>
</dbReference>
<dbReference type="PROSITE" id="PS51766">
    <property type="entry name" value="DOCKERIN"/>
    <property type="match status" value="1"/>
</dbReference>
<organism evidence="12 13">
    <name type="scientific">Neobacillus massiliamazoniensis</name>
    <dbReference type="NCBI Taxonomy" id="1499688"/>
    <lineage>
        <taxon>Bacteria</taxon>
        <taxon>Bacillati</taxon>
        <taxon>Bacillota</taxon>
        <taxon>Bacilli</taxon>
        <taxon>Bacillales</taxon>
        <taxon>Bacillaceae</taxon>
        <taxon>Neobacillus</taxon>
    </lineage>
</organism>
<dbReference type="SUPFAM" id="SSF63446">
    <property type="entry name" value="Type I dockerin domain"/>
    <property type="match status" value="1"/>
</dbReference>
<comment type="similarity">
    <text evidence="1 9 10">Belongs to the peptidase S8 family.</text>
</comment>
<dbReference type="Pfam" id="PF00404">
    <property type="entry name" value="Dockerin_1"/>
    <property type="match status" value="1"/>
</dbReference>
<dbReference type="GO" id="GO:0004252">
    <property type="term" value="F:serine-type endopeptidase activity"/>
    <property type="evidence" value="ECO:0007669"/>
    <property type="project" value="UniProtKB-UniRule"/>
</dbReference>
<evidence type="ECO:0000313" key="13">
    <source>
        <dbReference type="Proteomes" id="UP000199087"/>
    </source>
</evidence>
<dbReference type="InterPro" id="IPR003137">
    <property type="entry name" value="PA_domain"/>
</dbReference>
<dbReference type="InterPro" id="IPR015500">
    <property type="entry name" value="Peptidase_S8_subtilisin-rel"/>
</dbReference>
<keyword evidence="2" id="KW-0134">Cell wall</keyword>
<dbReference type="SUPFAM" id="SSF52025">
    <property type="entry name" value="PA domain"/>
    <property type="match status" value="1"/>
</dbReference>
<evidence type="ECO:0000256" key="9">
    <source>
        <dbReference type="PROSITE-ProRule" id="PRU01240"/>
    </source>
</evidence>
<reference evidence="13" key="1">
    <citation type="submission" date="2015-05" db="EMBL/GenBank/DDBJ databases">
        <authorList>
            <person name="Urmite Genomes"/>
        </authorList>
    </citation>
    <scope>NUCLEOTIDE SEQUENCE [LARGE SCALE GENOMIC DNA]</scope>
    <source>
        <strain evidence="13">LF1</strain>
    </source>
</reference>
<dbReference type="InterPro" id="IPR023828">
    <property type="entry name" value="Peptidase_S8_Ser-AS"/>
</dbReference>
<evidence type="ECO:0000313" key="12">
    <source>
        <dbReference type="EMBL" id="CRK80820.1"/>
    </source>
</evidence>
<keyword evidence="5" id="KW-0732">Signal</keyword>
<sequence precursor="true">MKKKSFFKRSVAITLTAGLLLSPFNPYFTPKASATSLKSEDILASLTPEQRKALNQLEMSDKNGLQGFSKEELKSENEMDVIVQFHSKPGKVAVLDAEVKGKKLTKQQADEQVTKEHAQFEKDIQSLLPTSNLKSKKVDHKITSDYKTVYNGVAMKLPANQVETLLKSEVVKAVYKNEEIKTDPIALGDENGSGSSPGTSVESLSYLKVDKLHKEGITGKGIKVGIIDTGIDYNHPDLKKVYKGGYDFVDKDNDPMETTYSDWQKTKYPEFQNGSAYYTSHGTHVAGTIAGQATNKDISVKGVAPDVDLYAYRVLGPYGSGTSDNVIAAIEKSVDDGMDVINLSLGAGINDPYFPTSTAINYAVLSGVTAVVAAGNSGPKDYTVGSPGTAALALTVGASDVPMTISIFKGKIGTENGIDLIGMARHFSDQLKDWEGKSLQVVDVGLGYSNDYTNKDVNGKIALVARGEFALADKVSTAKQKGAAAVLLYNNVAGQIDVNLGEATTFVPAFSITKDAGEKIKAQIQAGQTSFTFSNYTVTQTKGDRLADFSSRGPVRQTYGMKPEFTAPGVSVLSTVPSYMVDPKNLGDYRYAYARYSGTSMATPFTTGVAALMLQANRKLKPEDIKTVLMNTADSLNGDYSVFEVGAGRINPYKAVHNGASFQIIDKTLIPGAEDLVQVKALTGGLSFDHEYVDKNLLITKSINVKNNENGNKSFSVSISEGKGSNSLKQNGIVLTIANKIDVKGKEEKKVSASLLVHNKAKAGFYTGNITLTNTANSSEQYRIPFSFRMLEEGFNKVDILNPAYSPGYLNSNDWDPNREVFVLTTFNLSAPMEKMDVVLQDAKTGNDLGLIGTVNLKGAYDNYDYGLITFTGGYYKFTGDSKQPVSSELSYAQEGHYKIKYIGTGLSGKVKTETRDLWIYLDPPSFISSLDGNSPFIEYKPGQKTYPFDIQITDPLVNEMKNNGVNVDQSSNFMVYYWGNSGFPSYPLNMDKDGKFVEEIAMDESVPALHFRMNGYNMAGNKAPEKEYWFVKEGTPVTYLTSELNSAKTGETVKAQLVLDNLKDVSKAEWTFKDFYGIKTLQLVDAKLSDTLTGKATLNMTDNNVTVQFNEPSGELDHQTIVDVTFKVQDKEFYTFGKITPTVKVTDANNQNISVQAADFSITVNPQFNRVTGYVTPKGFYIGDPDHGGYPANKDWSKVGGTVKLIDSDGKEFDVTSSIKNSGMYTIENLPLSKDQYTVEMKVPGHFLTKKKVTIGFEHNGTLFGQNKFISALDITAGDVNQDGVIDILDAIEIQKAWKTNNRAADINFDGVVDEKDMKFVQQNFLKQNPSVENAPQPKKSYNGKTLEMILAELGITP</sequence>
<feature type="active site" description="Charge relay system" evidence="8 9">
    <location>
        <position position="228"/>
    </location>
</feature>
<dbReference type="Gene3D" id="3.40.50.200">
    <property type="entry name" value="Peptidase S8/S53 domain"/>
    <property type="match status" value="2"/>
</dbReference>
<dbReference type="PROSITE" id="PS00137">
    <property type="entry name" value="SUBTILASE_HIS"/>
    <property type="match status" value="1"/>
</dbReference>
<feature type="active site" description="Charge relay system" evidence="8 9">
    <location>
        <position position="600"/>
    </location>
</feature>
<dbReference type="InterPro" id="IPR002105">
    <property type="entry name" value="Dockerin_1_rpt"/>
</dbReference>
<dbReference type="InterPro" id="IPR022398">
    <property type="entry name" value="Peptidase_S8_His-AS"/>
</dbReference>
<dbReference type="Pfam" id="PF02225">
    <property type="entry name" value="PA"/>
    <property type="match status" value="1"/>
</dbReference>
<dbReference type="Pfam" id="PF05922">
    <property type="entry name" value="Inhibitor_I9"/>
    <property type="match status" value="1"/>
</dbReference>
<accession>A0A0U1NRY4</accession>
<dbReference type="CDD" id="cd07474">
    <property type="entry name" value="Peptidases_S8_subtilisin_Vpr-like"/>
    <property type="match status" value="1"/>
</dbReference>
<dbReference type="Gene3D" id="3.50.30.30">
    <property type="match status" value="1"/>
</dbReference>
<evidence type="ECO:0000256" key="8">
    <source>
        <dbReference type="PIRSR" id="PIRSR615500-1"/>
    </source>
</evidence>
<evidence type="ECO:0000256" key="4">
    <source>
        <dbReference type="ARBA" id="ARBA00022670"/>
    </source>
</evidence>
<keyword evidence="6 9" id="KW-0378">Hydrolase</keyword>
<dbReference type="GO" id="GO:0004553">
    <property type="term" value="F:hydrolase activity, hydrolyzing O-glycosyl compounds"/>
    <property type="evidence" value="ECO:0007669"/>
    <property type="project" value="InterPro"/>
</dbReference>
<dbReference type="GO" id="GO:0000272">
    <property type="term" value="P:polysaccharide catabolic process"/>
    <property type="evidence" value="ECO:0007669"/>
    <property type="project" value="InterPro"/>
</dbReference>
<dbReference type="PROSITE" id="PS00136">
    <property type="entry name" value="SUBTILASE_ASP"/>
    <property type="match status" value="1"/>
</dbReference>
<keyword evidence="4 9" id="KW-0645">Protease</keyword>
<keyword evidence="13" id="KW-1185">Reference proteome</keyword>
<dbReference type="Proteomes" id="UP000199087">
    <property type="component" value="Unassembled WGS sequence"/>
</dbReference>
<dbReference type="EMBL" id="CVRB01000001">
    <property type="protein sequence ID" value="CRK80820.1"/>
    <property type="molecule type" value="Genomic_DNA"/>
</dbReference>
<evidence type="ECO:0000256" key="3">
    <source>
        <dbReference type="ARBA" id="ARBA00022525"/>
    </source>
</evidence>
<dbReference type="PROSITE" id="PS00138">
    <property type="entry name" value="SUBTILASE_SER"/>
    <property type="match status" value="1"/>
</dbReference>
<evidence type="ECO:0000256" key="6">
    <source>
        <dbReference type="ARBA" id="ARBA00022801"/>
    </source>
</evidence>
<dbReference type="InterPro" id="IPR046450">
    <property type="entry name" value="PA_dom_sf"/>
</dbReference>
<dbReference type="PRINTS" id="PR00723">
    <property type="entry name" value="SUBTILISIN"/>
</dbReference>
<feature type="active site" description="Charge relay system" evidence="8 9">
    <location>
        <position position="281"/>
    </location>
</feature>
<evidence type="ECO:0000256" key="5">
    <source>
        <dbReference type="ARBA" id="ARBA00022729"/>
    </source>
</evidence>
<dbReference type="InterPro" id="IPR016134">
    <property type="entry name" value="Dockerin_dom"/>
</dbReference>
<proteinExistence type="inferred from homology"/>
<dbReference type="InterPro" id="IPR023827">
    <property type="entry name" value="Peptidase_S8_Asp-AS"/>
</dbReference>
<evidence type="ECO:0000256" key="7">
    <source>
        <dbReference type="ARBA" id="ARBA00022825"/>
    </source>
</evidence>
<dbReference type="InterPro" id="IPR034213">
    <property type="entry name" value="S8_Vpr-like"/>
</dbReference>
<gene>
    <name evidence="12" type="primary">vpr_1</name>
    <name evidence="12" type="ORF">BN000_00709</name>
</gene>
<evidence type="ECO:0000256" key="1">
    <source>
        <dbReference type="ARBA" id="ARBA00011073"/>
    </source>
</evidence>
<dbReference type="OrthoDB" id="9798386at2"/>
<dbReference type="InterPro" id="IPR010259">
    <property type="entry name" value="S8pro/Inhibitor_I9"/>
</dbReference>
<dbReference type="PROSITE" id="PS51892">
    <property type="entry name" value="SUBTILASE"/>
    <property type="match status" value="1"/>
</dbReference>
<keyword evidence="3" id="KW-0964">Secreted</keyword>
<dbReference type="CDD" id="cd02133">
    <property type="entry name" value="PA_C5a_like"/>
    <property type="match status" value="1"/>
</dbReference>
<dbReference type="STRING" id="1499688.BN000_00709"/>
<evidence type="ECO:0000259" key="11">
    <source>
        <dbReference type="PROSITE" id="PS51766"/>
    </source>
</evidence>
<feature type="domain" description="Dockerin" evidence="11">
    <location>
        <begin position="1274"/>
        <end position="1338"/>
    </location>
</feature>
<dbReference type="RefSeq" id="WP_090630896.1">
    <property type="nucleotide sequence ID" value="NZ_CVRB01000001.1"/>
</dbReference>
<dbReference type="InterPro" id="IPR036439">
    <property type="entry name" value="Dockerin_dom_sf"/>
</dbReference>
<dbReference type="CDD" id="cd14254">
    <property type="entry name" value="Dockerin_II"/>
    <property type="match status" value="1"/>
</dbReference>
<dbReference type="SUPFAM" id="SSF52743">
    <property type="entry name" value="Subtilisin-like"/>
    <property type="match status" value="1"/>
</dbReference>
<evidence type="ECO:0000256" key="2">
    <source>
        <dbReference type="ARBA" id="ARBA00022512"/>
    </source>
</evidence>
<dbReference type="InterPro" id="IPR050131">
    <property type="entry name" value="Peptidase_S8_subtilisin-like"/>
</dbReference>
<dbReference type="Pfam" id="PF00082">
    <property type="entry name" value="Peptidase_S8"/>
    <property type="match status" value="1"/>
</dbReference>
<dbReference type="PANTHER" id="PTHR43806:SF65">
    <property type="entry name" value="SERINE PROTEASE APRX"/>
    <property type="match status" value="1"/>
</dbReference>
<dbReference type="GO" id="GO:0006508">
    <property type="term" value="P:proteolysis"/>
    <property type="evidence" value="ECO:0007669"/>
    <property type="project" value="UniProtKB-KW"/>
</dbReference>
<dbReference type="PANTHER" id="PTHR43806">
    <property type="entry name" value="PEPTIDASE S8"/>
    <property type="match status" value="1"/>
</dbReference>
<dbReference type="Gene3D" id="2.60.40.4130">
    <property type="match status" value="1"/>
</dbReference>
<protein>
    <submittedName>
        <fullName evidence="12">Peptidase Vpr</fullName>
    </submittedName>
</protein>
<keyword evidence="7 9" id="KW-0720">Serine protease</keyword>